<dbReference type="InterPro" id="IPR040235">
    <property type="entry name" value="Nicolin-1"/>
</dbReference>
<reference evidence="2" key="2">
    <citation type="submission" date="2023-11" db="UniProtKB">
        <authorList>
            <consortium name="WormBaseParasite"/>
        </authorList>
    </citation>
    <scope>IDENTIFICATION</scope>
</reference>
<organism evidence="1 2">
    <name type="scientific">Schistosoma rodhaini</name>
    <dbReference type="NCBI Taxonomy" id="6188"/>
    <lineage>
        <taxon>Eukaryota</taxon>
        <taxon>Metazoa</taxon>
        <taxon>Spiralia</taxon>
        <taxon>Lophotrochozoa</taxon>
        <taxon>Platyhelminthes</taxon>
        <taxon>Trematoda</taxon>
        <taxon>Digenea</taxon>
        <taxon>Strigeidida</taxon>
        <taxon>Schistosomatoidea</taxon>
        <taxon>Schistosomatidae</taxon>
        <taxon>Schistosoma</taxon>
    </lineage>
</organism>
<sequence length="176" mass="20438">MRGCLIKEYHFDCSVPTFLKEIHFTNFYTKSASAHLCYQDTASGRPVWVNLFKIQMMNDIHTSTGACAQVKITLPPTFETVKSRKRLFKLCIQLQQPSLMWKEYTITNVQFFDEYLENSRQATTDSTEGLHKHLINETQNALTTLYKLIEFKQTVQSHEVNETDISVLSDARFEIT</sequence>
<evidence type="ECO:0000313" key="1">
    <source>
        <dbReference type="Proteomes" id="UP000050792"/>
    </source>
</evidence>
<reference evidence="1" key="1">
    <citation type="submission" date="2022-06" db="EMBL/GenBank/DDBJ databases">
        <authorList>
            <person name="Berger JAMES D."/>
            <person name="Berger JAMES D."/>
        </authorList>
    </citation>
    <scope>NUCLEOTIDE SEQUENCE [LARGE SCALE GENOMIC DNA]</scope>
</reference>
<name>A0AA85F2F1_9TREM</name>
<dbReference type="AlphaFoldDB" id="A0AA85F2F1"/>
<dbReference type="PANTHER" id="PTHR31239">
    <property type="entry name" value="NICOLIN 1"/>
    <property type="match status" value="1"/>
</dbReference>
<dbReference type="GO" id="GO:0005654">
    <property type="term" value="C:nucleoplasm"/>
    <property type="evidence" value="ECO:0007669"/>
    <property type="project" value="TreeGrafter"/>
</dbReference>
<dbReference type="WBParaSite" id="SRDH1_32510.1">
    <property type="protein sequence ID" value="SRDH1_32510.1"/>
    <property type="gene ID" value="SRDH1_32510"/>
</dbReference>
<evidence type="ECO:0000313" key="2">
    <source>
        <dbReference type="WBParaSite" id="SRDH1_32510.1"/>
    </source>
</evidence>
<dbReference type="PANTHER" id="PTHR31239:SF2">
    <property type="entry name" value="NICOLIN-1"/>
    <property type="match status" value="1"/>
</dbReference>
<protein>
    <submittedName>
        <fullName evidence="2">Uncharacterized protein</fullName>
    </submittedName>
</protein>
<proteinExistence type="predicted"/>
<accession>A0AA85F2F1</accession>
<dbReference type="Proteomes" id="UP000050792">
    <property type="component" value="Unassembled WGS sequence"/>
</dbReference>
<keyword evidence="1" id="KW-1185">Reference proteome</keyword>